<evidence type="ECO:0000313" key="5">
    <source>
        <dbReference type="Proteomes" id="UP001212997"/>
    </source>
</evidence>
<comment type="caution">
    <text evidence="4">The sequence shown here is derived from an EMBL/GenBank/DDBJ whole genome shotgun (WGS) entry which is preliminary data.</text>
</comment>
<accession>A0AAD5YFH6</accession>
<dbReference type="PROSITE" id="PS50157">
    <property type="entry name" value="ZINC_FINGER_C2H2_2"/>
    <property type="match status" value="2"/>
</dbReference>
<feature type="domain" description="C2H2-type" evidence="3">
    <location>
        <begin position="561"/>
        <end position="588"/>
    </location>
</feature>
<dbReference type="Pfam" id="PF25550">
    <property type="entry name" value="DUF7928"/>
    <property type="match status" value="1"/>
</dbReference>
<gene>
    <name evidence="4" type="ORF">NLI96_g3636</name>
</gene>
<evidence type="ECO:0000259" key="3">
    <source>
        <dbReference type="PROSITE" id="PS50157"/>
    </source>
</evidence>
<dbReference type="Proteomes" id="UP001212997">
    <property type="component" value="Unassembled WGS sequence"/>
</dbReference>
<dbReference type="Pfam" id="PF00096">
    <property type="entry name" value="zf-C2H2"/>
    <property type="match status" value="1"/>
</dbReference>
<dbReference type="SMART" id="SM00355">
    <property type="entry name" value="ZnF_C2H2"/>
    <property type="match status" value="2"/>
</dbReference>
<dbReference type="SUPFAM" id="SSF57667">
    <property type="entry name" value="beta-beta-alpha zinc fingers"/>
    <property type="match status" value="1"/>
</dbReference>
<keyword evidence="5" id="KW-1185">Reference proteome</keyword>
<evidence type="ECO:0000256" key="1">
    <source>
        <dbReference type="PROSITE-ProRule" id="PRU00042"/>
    </source>
</evidence>
<dbReference type="InterPro" id="IPR036236">
    <property type="entry name" value="Znf_C2H2_sf"/>
</dbReference>
<sequence length="622" mass="69028">MNAVQDTLLHTLYQEVTADSSVSWGNTSAVCVRDALGQIRVHPQSALGSASLVDLLRTLDAVAAFKTQSTYVHKILSYFTLDTHSVCLDSGVSIPIVDASSLVPEMRDVTNAAIIRNEESLILWSYSACTVAYEYRELSHRLQHYAGECFCENIDQHMVLYPSMSLSAFSRLDFDIDFNMFPDFEFDFVGPPFNLSSLDGLGHINGLANKKPQSTSVHPSIALSPDSARKKRKARHEVIIPRPVENSVLKTQKQFVPDALSSPSAQQLLLECPPVFALEASPRTLTLSEISPPPRTLVCEEDTFHDDSHLSQSYLAGDEDELAIYQENEMSLTSQASSSACIISDDEDDYTESPYTFRYTQPTYGKCKPDGEQSWRARGARTSSPSTSNVALSERCQSETPKSSPPKRHILPLPTRRSSRHTTATPPTPALSPSPVVELPIRVSPTPQVPELEKVQSSSVGSIVPSLSIDSQEMLGAGVNVSSSASSAYSDVGMEIDDPRDDAENEEEDEDEYTGLTDDEEEDEEPMASTLSVRAKVPSRPAPKRRRRRSGSSSQKKRTKYACEFCEKTFTREADSRRHSKSSCKASPHIHWYDCDHCDNKFNRDDALKRHIRTKHRDLGLV</sequence>
<organism evidence="4 5">
    <name type="scientific">Meripilus lineatus</name>
    <dbReference type="NCBI Taxonomy" id="2056292"/>
    <lineage>
        <taxon>Eukaryota</taxon>
        <taxon>Fungi</taxon>
        <taxon>Dikarya</taxon>
        <taxon>Basidiomycota</taxon>
        <taxon>Agaricomycotina</taxon>
        <taxon>Agaricomycetes</taxon>
        <taxon>Polyporales</taxon>
        <taxon>Meripilaceae</taxon>
        <taxon>Meripilus</taxon>
    </lineage>
</organism>
<proteinExistence type="predicted"/>
<dbReference type="GO" id="GO:0008270">
    <property type="term" value="F:zinc ion binding"/>
    <property type="evidence" value="ECO:0007669"/>
    <property type="project" value="UniProtKB-KW"/>
</dbReference>
<feature type="compositionally biased region" description="Basic residues" evidence="2">
    <location>
        <begin position="542"/>
        <end position="559"/>
    </location>
</feature>
<dbReference type="InterPro" id="IPR013087">
    <property type="entry name" value="Znf_C2H2_type"/>
</dbReference>
<dbReference type="EMBL" id="JANAWD010000096">
    <property type="protein sequence ID" value="KAJ3487277.1"/>
    <property type="molecule type" value="Genomic_DNA"/>
</dbReference>
<dbReference type="PROSITE" id="PS00028">
    <property type="entry name" value="ZINC_FINGER_C2H2_1"/>
    <property type="match status" value="1"/>
</dbReference>
<dbReference type="Gene3D" id="3.30.160.60">
    <property type="entry name" value="Classic Zinc Finger"/>
    <property type="match status" value="1"/>
</dbReference>
<feature type="compositionally biased region" description="Acidic residues" evidence="2">
    <location>
        <begin position="494"/>
        <end position="526"/>
    </location>
</feature>
<evidence type="ECO:0000313" key="4">
    <source>
        <dbReference type="EMBL" id="KAJ3487277.1"/>
    </source>
</evidence>
<name>A0AAD5YFH6_9APHY</name>
<protein>
    <recommendedName>
        <fullName evidence="3">C2H2-type domain-containing protein</fullName>
    </recommendedName>
</protein>
<keyword evidence="1" id="KW-0479">Metal-binding</keyword>
<feature type="region of interest" description="Disordered" evidence="2">
    <location>
        <begin position="485"/>
        <end position="559"/>
    </location>
</feature>
<keyword evidence="1" id="KW-0863">Zinc-finger</keyword>
<feature type="domain" description="C2H2-type" evidence="3">
    <location>
        <begin position="593"/>
        <end position="616"/>
    </location>
</feature>
<feature type="compositionally biased region" description="Polar residues" evidence="2">
    <location>
        <begin position="381"/>
        <end position="391"/>
    </location>
</feature>
<keyword evidence="1" id="KW-0862">Zinc</keyword>
<reference evidence="4" key="1">
    <citation type="submission" date="2022-07" db="EMBL/GenBank/DDBJ databases">
        <title>Genome Sequence of Physisporinus lineatus.</title>
        <authorList>
            <person name="Buettner E."/>
        </authorList>
    </citation>
    <scope>NUCLEOTIDE SEQUENCE</scope>
    <source>
        <strain evidence="4">VT162</strain>
    </source>
</reference>
<dbReference type="AlphaFoldDB" id="A0AAD5YFH6"/>
<evidence type="ECO:0000256" key="2">
    <source>
        <dbReference type="SAM" id="MobiDB-lite"/>
    </source>
</evidence>
<feature type="region of interest" description="Disordered" evidence="2">
    <location>
        <begin position="361"/>
        <end position="439"/>
    </location>
</feature>
<dbReference type="InterPro" id="IPR057688">
    <property type="entry name" value="DUF7928"/>
</dbReference>